<feature type="region of interest" description="Disordered" evidence="1">
    <location>
        <begin position="330"/>
        <end position="378"/>
    </location>
</feature>
<sequence length="418" mass="46876">MEIERLLKAVVSQDIMSVVQNNSVVDTSHLQTELEHTKERFENCIIKNENDYAKLWNDCHFYSIPTQESKVVKNDKVIALGMFRINPFKTSREEKHVPNTVSASNMTKPITVSQPPIFTKKDVNSDSNGLSSTEVDNTKTRRPQPRRNTKNDRVPSESKSSCNKHKGVEVEEHHRNLLFFKNKKHMSSVCCSKHMTGNLKLLVNFVWKFLGTIRFGNDHVAAILGFGQFCDSDLKVALRRNACFVRNLEGVDLLSGNRTTNLYTINLHDMASASPICLMARASLPSHGYGINLFKKVSDQKDNTQNLSANTKFAKQPIVENLPKIGKTNAWSKPVTLNSDSTPQESKSVNNDKGIAPGMFRINPSKTSREEKHVPNTVRASARTKPITVSKPPIFARQDVNSNLNSLSSTGVDNIKTR</sequence>
<dbReference type="AlphaFoldDB" id="A0A699IKB2"/>
<feature type="compositionally biased region" description="Polar residues" evidence="1">
    <location>
        <begin position="125"/>
        <end position="135"/>
    </location>
</feature>
<name>A0A699IKB2_TANCI</name>
<dbReference type="EMBL" id="BKCJ010295623">
    <property type="protein sequence ID" value="GEZ57425.1"/>
    <property type="molecule type" value="Genomic_DNA"/>
</dbReference>
<proteinExistence type="predicted"/>
<organism evidence="2">
    <name type="scientific">Tanacetum cinerariifolium</name>
    <name type="common">Dalmatian daisy</name>
    <name type="synonym">Chrysanthemum cinerariifolium</name>
    <dbReference type="NCBI Taxonomy" id="118510"/>
    <lineage>
        <taxon>Eukaryota</taxon>
        <taxon>Viridiplantae</taxon>
        <taxon>Streptophyta</taxon>
        <taxon>Embryophyta</taxon>
        <taxon>Tracheophyta</taxon>
        <taxon>Spermatophyta</taxon>
        <taxon>Magnoliopsida</taxon>
        <taxon>eudicotyledons</taxon>
        <taxon>Gunneridae</taxon>
        <taxon>Pentapetalae</taxon>
        <taxon>asterids</taxon>
        <taxon>campanulids</taxon>
        <taxon>Asterales</taxon>
        <taxon>Asteraceae</taxon>
        <taxon>Asteroideae</taxon>
        <taxon>Anthemideae</taxon>
        <taxon>Anthemidinae</taxon>
        <taxon>Tanacetum</taxon>
    </lineage>
</organism>
<protein>
    <submittedName>
        <fullName evidence="2">Integrase, catalytic region, zinc finger, CCHC-type, peptidase aspartic, catalytic</fullName>
    </submittedName>
</protein>
<feature type="compositionally biased region" description="Polar residues" evidence="1">
    <location>
        <begin position="330"/>
        <end position="351"/>
    </location>
</feature>
<feature type="region of interest" description="Disordered" evidence="1">
    <location>
        <begin position="94"/>
        <end position="168"/>
    </location>
</feature>
<feature type="non-terminal residue" evidence="2">
    <location>
        <position position="418"/>
    </location>
</feature>
<gene>
    <name evidence="2" type="ORF">Tci_529398</name>
</gene>
<accession>A0A699IKB2</accession>
<evidence type="ECO:0000313" key="2">
    <source>
        <dbReference type="EMBL" id="GEZ57425.1"/>
    </source>
</evidence>
<reference evidence="2" key="1">
    <citation type="journal article" date="2019" name="Sci. Rep.">
        <title>Draft genome of Tanacetum cinerariifolium, the natural source of mosquito coil.</title>
        <authorList>
            <person name="Yamashiro T."/>
            <person name="Shiraishi A."/>
            <person name="Satake H."/>
            <person name="Nakayama K."/>
        </authorList>
    </citation>
    <scope>NUCLEOTIDE SEQUENCE</scope>
</reference>
<comment type="caution">
    <text evidence="2">The sequence shown here is derived from an EMBL/GenBank/DDBJ whole genome shotgun (WGS) entry which is preliminary data.</text>
</comment>
<feature type="compositionally biased region" description="Polar residues" evidence="1">
    <location>
        <begin position="99"/>
        <end position="116"/>
    </location>
</feature>
<evidence type="ECO:0000256" key="1">
    <source>
        <dbReference type="SAM" id="MobiDB-lite"/>
    </source>
</evidence>